<reference evidence="1 2" key="1">
    <citation type="journal article" date="2009" name="Genome Res.">
        <title>Whole genome sequence of Desulfovibrio magneticus strain RS-1 revealed common gene clusters in magnetotactic bacteria.</title>
        <authorList>
            <person name="Nakazawa H."/>
            <person name="Arakaki A."/>
            <person name="Narita-Yamada S."/>
            <person name="Yashiro I."/>
            <person name="Jinno K."/>
            <person name="Aoki N."/>
            <person name="Tsuruyama A."/>
            <person name="Okamura Y."/>
            <person name="Tanikawa S."/>
            <person name="Fujita N."/>
            <person name="Takeyama H."/>
            <person name="Matsunaga T."/>
        </authorList>
    </citation>
    <scope>NUCLEOTIDE SEQUENCE [LARGE SCALE GENOMIC DNA]</scope>
    <source>
        <strain evidence="2">ATCC 700980 / DSM 13731 / RS-1</strain>
    </source>
</reference>
<gene>
    <name evidence="1" type="ordered locus">DMR_09720</name>
</gene>
<dbReference type="HOGENOM" id="CLU_3024736_0_0_7"/>
<dbReference type="STRING" id="573370.DMR_09720"/>
<organism evidence="1 2">
    <name type="scientific">Solidesulfovibrio magneticus (strain ATCC 700980 / DSM 13731 / RS-1)</name>
    <name type="common">Desulfovibrio magneticus</name>
    <dbReference type="NCBI Taxonomy" id="573370"/>
    <lineage>
        <taxon>Bacteria</taxon>
        <taxon>Pseudomonadati</taxon>
        <taxon>Thermodesulfobacteriota</taxon>
        <taxon>Desulfovibrionia</taxon>
        <taxon>Desulfovibrionales</taxon>
        <taxon>Desulfovibrionaceae</taxon>
        <taxon>Solidesulfovibrio</taxon>
    </lineage>
</organism>
<dbReference type="Proteomes" id="UP000009071">
    <property type="component" value="Chromosome"/>
</dbReference>
<sequence length="55" mass="6099">MPRTDTAYARADFDHQILEISLVSHLYPIGYRLGNLLGVSVKGEHQGISAVEVFL</sequence>
<protein>
    <submittedName>
        <fullName evidence="1">Uncharacterized protein</fullName>
    </submittedName>
</protein>
<evidence type="ECO:0000313" key="1">
    <source>
        <dbReference type="EMBL" id="BAH74463.1"/>
    </source>
</evidence>
<dbReference type="AlphaFoldDB" id="C4XKS4"/>
<accession>C4XKS4</accession>
<proteinExistence type="predicted"/>
<dbReference type="EMBL" id="AP010904">
    <property type="protein sequence ID" value="BAH74463.1"/>
    <property type="molecule type" value="Genomic_DNA"/>
</dbReference>
<dbReference type="KEGG" id="dma:DMR_09720"/>
<evidence type="ECO:0000313" key="2">
    <source>
        <dbReference type="Proteomes" id="UP000009071"/>
    </source>
</evidence>
<keyword evidence="2" id="KW-1185">Reference proteome</keyword>
<name>C4XKS4_SOLM1</name>